<dbReference type="NCBIfam" id="TIGR00225">
    <property type="entry name" value="prc"/>
    <property type="match status" value="1"/>
</dbReference>
<dbReference type="GO" id="GO:0008236">
    <property type="term" value="F:serine-type peptidase activity"/>
    <property type="evidence" value="ECO:0007669"/>
    <property type="project" value="UniProtKB-KW"/>
</dbReference>
<name>A0AA41UIA9_9HYPH</name>
<proteinExistence type="inferred from homology"/>
<keyword evidence="6" id="KW-0732">Signal</keyword>
<evidence type="ECO:0000259" key="7">
    <source>
        <dbReference type="PROSITE" id="PS50106"/>
    </source>
</evidence>
<dbReference type="Pfam" id="PF03572">
    <property type="entry name" value="Peptidase_S41"/>
    <property type="match status" value="1"/>
</dbReference>
<feature type="domain" description="PDZ" evidence="7">
    <location>
        <begin position="105"/>
        <end position="175"/>
    </location>
</feature>
<dbReference type="Pfam" id="PF13180">
    <property type="entry name" value="PDZ_2"/>
    <property type="match status" value="1"/>
</dbReference>
<keyword evidence="4 5" id="KW-0720">Serine protease</keyword>
<dbReference type="InterPro" id="IPR036034">
    <property type="entry name" value="PDZ_sf"/>
</dbReference>
<dbReference type="Proteomes" id="UP001156140">
    <property type="component" value="Unassembled WGS sequence"/>
</dbReference>
<keyword evidence="9" id="KW-1185">Reference proteome</keyword>
<dbReference type="Pfam" id="PF22694">
    <property type="entry name" value="CtpB_N-like"/>
    <property type="match status" value="1"/>
</dbReference>
<evidence type="ECO:0000256" key="2">
    <source>
        <dbReference type="ARBA" id="ARBA00022670"/>
    </source>
</evidence>
<dbReference type="PROSITE" id="PS50106">
    <property type="entry name" value="PDZ"/>
    <property type="match status" value="1"/>
</dbReference>
<feature type="signal peptide" evidence="6">
    <location>
        <begin position="1"/>
        <end position="26"/>
    </location>
</feature>
<dbReference type="EMBL" id="JALAZD010000004">
    <property type="protein sequence ID" value="MCI0129161.1"/>
    <property type="molecule type" value="Genomic_DNA"/>
</dbReference>
<dbReference type="InterPro" id="IPR055210">
    <property type="entry name" value="CtpA/B_N"/>
</dbReference>
<dbReference type="InterPro" id="IPR005151">
    <property type="entry name" value="Tail-specific_protease"/>
</dbReference>
<dbReference type="AlphaFoldDB" id="A0AA41UIA9"/>
<dbReference type="InterPro" id="IPR004447">
    <property type="entry name" value="Peptidase_S41A"/>
</dbReference>
<comment type="caution">
    <text evidence="8">The sequence shown here is derived from an EMBL/GenBank/DDBJ whole genome shotgun (WGS) entry which is preliminary data.</text>
</comment>
<dbReference type="CDD" id="cd07560">
    <property type="entry name" value="Peptidase_S41_CPP"/>
    <property type="match status" value="1"/>
</dbReference>
<keyword evidence="2 5" id="KW-0645">Protease</keyword>
<dbReference type="GO" id="GO:0004175">
    <property type="term" value="F:endopeptidase activity"/>
    <property type="evidence" value="ECO:0007669"/>
    <property type="project" value="TreeGrafter"/>
</dbReference>
<dbReference type="GO" id="GO:0030288">
    <property type="term" value="C:outer membrane-bounded periplasmic space"/>
    <property type="evidence" value="ECO:0007669"/>
    <property type="project" value="TreeGrafter"/>
</dbReference>
<evidence type="ECO:0000313" key="9">
    <source>
        <dbReference type="Proteomes" id="UP001156140"/>
    </source>
</evidence>
<dbReference type="SMART" id="SM00228">
    <property type="entry name" value="PDZ"/>
    <property type="match status" value="1"/>
</dbReference>
<dbReference type="GO" id="GO:0007165">
    <property type="term" value="P:signal transduction"/>
    <property type="evidence" value="ECO:0007669"/>
    <property type="project" value="TreeGrafter"/>
</dbReference>
<dbReference type="InterPro" id="IPR029045">
    <property type="entry name" value="ClpP/crotonase-like_dom_sf"/>
</dbReference>
<dbReference type="Gene3D" id="2.30.42.10">
    <property type="match status" value="1"/>
</dbReference>
<dbReference type="RefSeq" id="WP_035037156.1">
    <property type="nucleotide sequence ID" value="NZ_CP068983.1"/>
</dbReference>
<dbReference type="SUPFAM" id="SSF50156">
    <property type="entry name" value="PDZ domain-like"/>
    <property type="match status" value="1"/>
</dbReference>
<keyword evidence="3 5" id="KW-0378">Hydrolase</keyword>
<evidence type="ECO:0000256" key="3">
    <source>
        <dbReference type="ARBA" id="ARBA00022801"/>
    </source>
</evidence>
<dbReference type="GO" id="GO:0006508">
    <property type="term" value="P:proteolysis"/>
    <property type="evidence" value="ECO:0007669"/>
    <property type="project" value="UniProtKB-KW"/>
</dbReference>
<feature type="chain" id="PRO_5041208409" evidence="6">
    <location>
        <begin position="27"/>
        <end position="463"/>
    </location>
</feature>
<evidence type="ECO:0000256" key="1">
    <source>
        <dbReference type="ARBA" id="ARBA00009179"/>
    </source>
</evidence>
<evidence type="ECO:0000313" key="8">
    <source>
        <dbReference type="EMBL" id="MCI0129161.1"/>
    </source>
</evidence>
<evidence type="ECO:0000256" key="4">
    <source>
        <dbReference type="ARBA" id="ARBA00022825"/>
    </source>
</evidence>
<dbReference type="SUPFAM" id="SSF52096">
    <property type="entry name" value="ClpP/crotonase"/>
    <property type="match status" value="1"/>
</dbReference>
<dbReference type="FunFam" id="2.30.42.10:FF:000063">
    <property type="entry name" value="Peptidase, S41 family"/>
    <property type="match status" value="1"/>
</dbReference>
<dbReference type="InterPro" id="IPR001478">
    <property type="entry name" value="PDZ"/>
</dbReference>
<reference evidence="8" key="1">
    <citation type="submission" date="2022-03" db="EMBL/GenBank/DDBJ databases">
        <title>The complete genome sequence of a Methyloterrigena soli.</title>
        <authorList>
            <person name="Zi Z."/>
        </authorList>
    </citation>
    <scope>NUCLEOTIDE SEQUENCE</scope>
    <source>
        <strain evidence="8">M48</strain>
    </source>
</reference>
<dbReference type="PANTHER" id="PTHR32060">
    <property type="entry name" value="TAIL-SPECIFIC PROTEASE"/>
    <property type="match status" value="1"/>
</dbReference>
<evidence type="ECO:0000256" key="6">
    <source>
        <dbReference type="SAM" id="SignalP"/>
    </source>
</evidence>
<evidence type="ECO:0000256" key="5">
    <source>
        <dbReference type="RuleBase" id="RU004404"/>
    </source>
</evidence>
<dbReference type="SMART" id="SM00245">
    <property type="entry name" value="TSPc"/>
    <property type="match status" value="1"/>
</dbReference>
<sequence length="463" mass="49569">MNLSPVRAAALAFALTLPTLPAATFAQEQPAPPADVTKDADAAEKAKLRDPSEVYSDLNLFGEVFDRIRAEYVDQPDDKELIRAAIRGMLTSLDPHSDYLAPKDYADTQEDVSGQFGGLGIEVTMENDVLKVVSPIDDTPAAKAGILPNDFIVQINGADVQGMALDDAVAKMRGTVGSKVKLTVVREGQDKPLEFDLTRDIIAMRAVRMSMEGDVAVLRLSRFSEQAFVGIKKAIDDVYKERNGVAPKGIILDLRNNPGGLVDQAVFVADAFLKQGSVVLTRGRSEQESGRYDAKPDSLDAKIADVPLIVLINGGSASAAEIVAGALQDHKRATLIGTRSFGKGSVQSIISLGENGAMRLTTARYYTPNNRSIQAAGIQPDIVITENVPEEFKGRDEIIGEAALPGEIGGGTEEKATTGSSVYVPANKEDDTQLQYALKLINGEEQNAAYPPKSDQQTIAKVN</sequence>
<dbReference type="CDD" id="cd06782">
    <property type="entry name" value="cpPDZ_CPP-like"/>
    <property type="match status" value="1"/>
</dbReference>
<protein>
    <submittedName>
        <fullName evidence="8">S41 family peptidase</fullName>
    </submittedName>
</protein>
<comment type="similarity">
    <text evidence="1 5">Belongs to the peptidase S41A family.</text>
</comment>
<gene>
    <name evidence="8" type="ORF">ML536_20195</name>
</gene>
<accession>A0AA41UIA9</accession>
<dbReference type="PANTHER" id="PTHR32060:SF30">
    <property type="entry name" value="CARBOXY-TERMINAL PROCESSING PROTEASE CTPA"/>
    <property type="match status" value="1"/>
</dbReference>
<organism evidence="8 9">
    <name type="scientific">Paradevosia shaoguanensis</name>
    <dbReference type="NCBI Taxonomy" id="1335043"/>
    <lineage>
        <taxon>Bacteria</taxon>
        <taxon>Pseudomonadati</taxon>
        <taxon>Pseudomonadota</taxon>
        <taxon>Alphaproteobacteria</taxon>
        <taxon>Hyphomicrobiales</taxon>
        <taxon>Devosiaceae</taxon>
        <taxon>Paradevosia</taxon>
    </lineage>
</organism>
<dbReference type="Gene3D" id="3.90.226.10">
    <property type="entry name" value="2-enoyl-CoA Hydratase, Chain A, domain 1"/>
    <property type="match status" value="1"/>
</dbReference>
<dbReference type="Gene3D" id="3.30.750.44">
    <property type="match status" value="1"/>
</dbReference>